<name>A0ABU1DIU3_9HYPH</name>
<evidence type="ECO:0000256" key="2">
    <source>
        <dbReference type="SAM" id="MobiDB-lite"/>
    </source>
</evidence>
<dbReference type="Proteomes" id="UP001181622">
    <property type="component" value="Unassembled WGS sequence"/>
</dbReference>
<organism evidence="3 4">
    <name type="scientific">Chelatococcus sambhunathii</name>
    <dbReference type="NCBI Taxonomy" id="363953"/>
    <lineage>
        <taxon>Bacteria</taxon>
        <taxon>Pseudomonadati</taxon>
        <taxon>Pseudomonadota</taxon>
        <taxon>Alphaproteobacteria</taxon>
        <taxon>Hyphomicrobiales</taxon>
        <taxon>Chelatococcaceae</taxon>
        <taxon>Chelatococcus</taxon>
    </lineage>
</organism>
<dbReference type="SUPFAM" id="SSF51735">
    <property type="entry name" value="NAD(P)-binding Rossmann-fold domains"/>
    <property type="match status" value="1"/>
</dbReference>
<comment type="caution">
    <text evidence="3">The sequence shown here is derived from an EMBL/GenBank/DDBJ whole genome shotgun (WGS) entry which is preliminary data.</text>
</comment>
<comment type="similarity">
    <text evidence="1">Belongs to the short-chain dehydrogenases/reductases (SDR) family.</text>
</comment>
<evidence type="ECO:0000313" key="3">
    <source>
        <dbReference type="EMBL" id="MDR4307933.1"/>
    </source>
</evidence>
<dbReference type="EMBL" id="JADBEO010000036">
    <property type="protein sequence ID" value="MDR4307933.1"/>
    <property type="molecule type" value="Genomic_DNA"/>
</dbReference>
<dbReference type="InterPro" id="IPR002347">
    <property type="entry name" value="SDR_fam"/>
</dbReference>
<dbReference type="PROSITE" id="PS00061">
    <property type="entry name" value="ADH_SHORT"/>
    <property type="match status" value="1"/>
</dbReference>
<keyword evidence="4" id="KW-1185">Reference proteome</keyword>
<dbReference type="InterPro" id="IPR020904">
    <property type="entry name" value="Sc_DH/Rdtase_CS"/>
</dbReference>
<feature type="region of interest" description="Disordered" evidence="2">
    <location>
        <begin position="1"/>
        <end position="60"/>
    </location>
</feature>
<dbReference type="InterPro" id="IPR036291">
    <property type="entry name" value="NAD(P)-bd_dom_sf"/>
</dbReference>
<feature type="compositionally biased region" description="Low complexity" evidence="2">
    <location>
        <begin position="26"/>
        <end position="54"/>
    </location>
</feature>
<accession>A0ABU1DIU3</accession>
<dbReference type="CDD" id="cd05233">
    <property type="entry name" value="SDR_c"/>
    <property type="match status" value="1"/>
</dbReference>
<dbReference type="RefSeq" id="WP_309393256.1">
    <property type="nucleotide sequence ID" value="NZ_JADBEO010000036.1"/>
</dbReference>
<dbReference type="PRINTS" id="PR00080">
    <property type="entry name" value="SDRFAMILY"/>
</dbReference>
<dbReference type="PANTHER" id="PTHR42760">
    <property type="entry name" value="SHORT-CHAIN DEHYDROGENASES/REDUCTASES FAMILY MEMBER"/>
    <property type="match status" value="1"/>
</dbReference>
<reference evidence="3" key="1">
    <citation type="submission" date="2020-10" db="EMBL/GenBank/DDBJ databases">
        <authorList>
            <person name="Abbas A."/>
            <person name="Razzaq R."/>
            <person name="Waqas M."/>
            <person name="Abbas N."/>
            <person name="Nielsen T.K."/>
            <person name="Hansen L.H."/>
            <person name="Hussain S."/>
            <person name="Shahid M."/>
        </authorList>
    </citation>
    <scope>NUCLEOTIDE SEQUENCE</scope>
    <source>
        <strain evidence="3">S14</strain>
    </source>
</reference>
<dbReference type="PRINTS" id="PR00081">
    <property type="entry name" value="GDHRDH"/>
</dbReference>
<sequence>MSTPEDKPAPEPGMCPFTGARAGEGVPETTAAPAATVEAPAAPVSRPAPRPKAAGSNEPRKTLLLTGASRGIGHATVKRFSAAGWRVITCSRHAFPEECPWGAGPEDHIQVDLADVDSTVEAIAEVRERLEGGALHALVNNAGISPKGPNRERMNAIDTALDDWKTVFQVNFFAPIMLARGLAHELTEARGSIVNVTSIAGGRVHPFAGAAYATSKAALAALTREMAADFGPLGVRVNAIAPGEIDTAILSPGTDKLVAQIPLRRLGTPEEVARTVYFLCTDSSAYVTGAEIHINGGQHV</sequence>
<gene>
    <name evidence="3" type="ORF">IHQ68_15025</name>
</gene>
<dbReference type="Gene3D" id="3.40.50.720">
    <property type="entry name" value="NAD(P)-binding Rossmann-like Domain"/>
    <property type="match status" value="1"/>
</dbReference>
<proteinExistence type="inferred from homology"/>
<evidence type="ECO:0000313" key="4">
    <source>
        <dbReference type="Proteomes" id="UP001181622"/>
    </source>
</evidence>
<evidence type="ECO:0000256" key="1">
    <source>
        <dbReference type="ARBA" id="ARBA00006484"/>
    </source>
</evidence>
<protein>
    <submittedName>
        <fullName evidence="3">SDR family oxidoreductase</fullName>
    </submittedName>
</protein>
<dbReference type="Pfam" id="PF13561">
    <property type="entry name" value="adh_short_C2"/>
    <property type="match status" value="1"/>
</dbReference>
<dbReference type="PANTHER" id="PTHR42760:SF106">
    <property type="entry name" value="PROTEIN FIXR"/>
    <property type="match status" value="1"/>
</dbReference>